<evidence type="ECO:0000313" key="1">
    <source>
        <dbReference type="EMBL" id="EMI58268.1"/>
    </source>
</evidence>
<reference evidence="1 2" key="1">
    <citation type="journal article" date="2013" name="Mar. Genomics">
        <title>Expression of sulfatases in Rhodopirellula baltica and the diversity of sulfatases in the genus Rhodopirellula.</title>
        <authorList>
            <person name="Wegner C.E."/>
            <person name="Richter-Heitmann T."/>
            <person name="Klindworth A."/>
            <person name="Klockow C."/>
            <person name="Richter M."/>
            <person name="Achstetter T."/>
            <person name="Glockner F.O."/>
            <person name="Harder J."/>
        </authorList>
    </citation>
    <scope>NUCLEOTIDE SEQUENCE [LARGE SCALE GENOMIC DNA]</scope>
    <source>
        <strain evidence="1 2">SM41</strain>
    </source>
</reference>
<keyword evidence="2" id="KW-1185">Reference proteome</keyword>
<dbReference type="AlphaFoldDB" id="M5UQK9"/>
<dbReference type="EMBL" id="ANOH01000025">
    <property type="protein sequence ID" value="EMI58268.1"/>
    <property type="molecule type" value="Genomic_DNA"/>
</dbReference>
<dbReference type="PATRIC" id="fig|1263870.3.peg.319"/>
<dbReference type="Proteomes" id="UP000011885">
    <property type="component" value="Unassembled WGS sequence"/>
</dbReference>
<proteinExistence type="predicted"/>
<name>M5UQK9_9BACT</name>
<gene>
    <name evidence="1" type="ORF">RSSM_00292</name>
</gene>
<comment type="caution">
    <text evidence="1">The sequence shown here is derived from an EMBL/GenBank/DDBJ whole genome shotgun (WGS) entry which is preliminary data.</text>
</comment>
<accession>M5UQK9</accession>
<sequence length="44" mass="5188">MDTRSRRTDRRPGISRIRSDRFYDRNVAIVRVLATLLLANNERG</sequence>
<protein>
    <submittedName>
        <fullName evidence="1">Uncharacterized protein</fullName>
    </submittedName>
</protein>
<evidence type="ECO:0000313" key="2">
    <source>
        <dbReference type="Proteomes" id="UP000011885"/>
    </source>
</evidence>
<organism evidence="1 2">
    <name type="scientific">Rhodopirellula sallentina SM41</name>
    <dbReference type="NCBI Taxonomy" id="1263870"/>
    <lineage>
        <taxon>Bacteria</taxon>
        <taxon>Pseudomonadati</taxon>
        <taxon>Planctomycetota</taxon>
        <taxon>Planctomycetia</taxon>
        <taxon>Pirellulales</taxon>
        <taxon>Pirellulaceae</taxon>
        <taxon>Rhodopirellula</taxon>
    </lineage>
</organism>